<dbReference type="PANTHER" id="PTHR11710:SF0">
    <property type="entry name" value="40S RIBOSOMAL PROTEIN S19"/>
    <property type="match status" value="1"/>
</dbReference>
<feature type="compositionally biased region" description="Basic residues" evidence="4">
    <location>
        <begin position="173"/>
        <end position="184"/>
    </location>
</feature>
<dbReference type="InterPro" id="IPR036388">
    <property type="entry name" value="WH-like_DNA-bd_sf"/>
</dbReference>
<reference evidence="5" key="1">
    <citation type="submission" date="2021-03" db="EMBL/GenBank/DDBJ databases">
        <title>Evolutionary innovations through gain and loss of genes in the ectomycorrhizal Boletales.</title>
        <authorList>
            <person name="Wu G."/>
            <person name="Miyauchi S."/>
            <person name="Morin E."/>
            <person name="Yang Z.-L."/>
            <person name="Xu J."/>
            <person name="Martin F.M."/>
        </authorList>
    </citation>
    <scope>NUCLEOTIDE SEQUENCE</scope>
    <source>
        <strain evidence="5">BR01</strain>
    </source>
</reference>
<dbReference type="SMART" id="SM01413">
    <property type="entry name" value="Ribosomal_S19e"/>
    <property type="match status" value="1"/>
</dbReference>
<dbReference type="Gene3D" id="1.10.10.10">
    <property type="entry name" value="Winged helix-like DNA-binding domain superfamily/Winged helix DNA-binding domain"/>
    <property type="match status" value="1"/>
</dbReference>
<dbReference type="AlphaFoldDB" id="A0A8I2YQL2"/>
<keyword evidence="3" id="KW-0687">Ribonucleoprotein</keyword>
<feature type="region of interest" description="Disordered" evidence="4">
    <location>
        <begin position="212"/>
        <end position="258"/>
    </location>
</feature>
<sequence>MFIIEPTISPSMSTGTLGTTQSITIVIQWLNSNSAVNSNSSYTHAPCSTLRVSPPTSCQASETLGALSNFSSPLKTHPTLSLLSADAFITAYASHLKRSGKLEVPTWVDLVKTGAFKELAPYDPDWYYVRAGNHPKHLEIYPAQPLHPRSIAAVARHIYLRKDVGIGKLAKLHGGRNRRGNRPSHHADASASVQRKVCQALEKIGVLEQTDNGGRRISQDGQRDLDRIATAVVEAAEEEEDEEEEDEGEGEGEEEEDA</sequence>
<proteinExistence type="inferred from homology"/>
<feature type="compositionally biased region" description="Acidic residues" evidence="4">
    <location>
        <begin position="235"/>
        <end position="258"/>
    </location>
</feature>
<evidence type="ECO:0000256" key="2">
    <source>
        <dbReference type="ARBA" id="ARBA00022980"/>
    </source>
</evidence>
<dbReference type="Proteomes" id="UP000683000">
    <property type="component" value="Unassembled WGS sequence"/>
</dbReference>
<dbReference type="GO" id="GO:0003723">
    <property type="term" value="F:RNA binding"/>
    <property type="evidence" value="ECO:0007669"/>
    <property type="project" value="TreeGrafter"/>
</dbReference>
<dbReference type="FunFam" id="1.10.10.10:FF:000118">
    <property type="entry name" value="40S ribosomal protein S19"/>
    <property type="match status" value="1"/>
</dbReference>
<keyword evidence="2" id="KW-0689">Ribosomal protein</keyword>
<evidence type="ECO:0000256" key="4">
    <source>
        <dbReference type="SAM" id="MobiDB-lite"/>
    </source>
</evidence>
<keyword evidence="6" id="KW-1185">Reference proteome</keyword>
<evidence type="ECO:0000313" key="5">
    <source>
        <dbReference type="EMBL" id="KAG6377224.1"/>
    </source>
</evidence>
<organism evidence="5 6">
    <name type="scientific">Boletus reticuloceps</name>
    <dbReference type="NCBI Taxonomy" id="495285"/>
    <lineage>
        <taxon>Eukaryota</taxon>
        <taxon>Fungi</taxon>
        <taxon>Dikarya</taxon>
        <taxon>Basidiomycota</taxon>
        <taxon>Agaricomycotina</taxon>
        <taxon>Agaricomycetes</taxon>
        <taxon>Agaricomycetidae</taxon>
        <taxon>Boletales</taxon>
        <taxon>Boletineae</taxon>
        <taxon>Boletaceae</taxon>
        <taxon>Boletoideae</taxon>
        <taxon>Boletus</taxon>
    </lineage>
</organism>
<dbReference type="Pfam" id="PF01090">
    <property type="entry name" value="Ribosomal_S19e"/>
    <property type="match status" value="2"/>
</dbReference>
<comment type="caution">
    <text evidence="5">The sequence shown here is derived from an EMBL/GenBank/DDBJ whole genome shotgun (WGS) entry which is preliminary data.</text>
</comment>
<dbReference type="GO" id="GO:0003735">
    <property type="term" value="F:structural constituent of ribosome"/>
    <property type="evidence" value="ECO:0007669"/>
    <property type="project" value="InterPro"/>
</dbReference>
<gene>
    <name evidence="5" type="ORF">JVT61DRAFT_1278</name>
</gene>
<dbReference type="GO" id="GO:0022627">
    <property type="term" value="C:cytosolic small ribosomal subunit"/>
    <property type="evidence" value="ECO:0007669"/>
    <property type="project" value="TreeGrafter"/>
</dbReference>
<dbReference type="EMBL" id="JAGFBS010000010">
    <property type="protein sequence ID" value="KAG6377224.1"/>
    <property type="molecule type" value="Genomic_DNA"/>
</dbReference>
<evidence type="ECO:0008006" key="7">
    <source>
        <dbReference type="Google" id="ProtNLM"/>
    </source>
</evidence>
<accession>A0A8I2YQL2</accession>
<dbReference type="PANTHER" id="PTHR11710">
    <property type="entry name" value="40S RIBOSOMAL PROTEIN S19"/>
    <property type="match status" value="1"/>
</dbReference>
<dbReference type="SUPFAM" id="SSF46785">
    <property type="entry name" value="Winged helix' DNA-binding domain"/>
    <property type="match status" value="1"/>
</dbReference>
<evidence type="ECO:0000313" key="6">
    <source>
        <dbReference type="Proteomes" id="UP000683000"/>
    </source>
</evidence>
<evidence type="ECO:0000256" key="3">
    <source>
        <dbReference type="ARBA" id="ARBA00023274"/>
    </source>
</evidence>
<dbReference type="GO" id="GO:0006412">
    <property type="term" value="P:translation"/>
    <property type="evidence" value="ECO:0007669"/>
    <property type="project" value="InterPro"/>
</dbReference>
<dbReference type="GO" id="GO:0000028">
    <property type="term" value="P:ribosomal small subunit assembly"/>
    <property type="evidence" value="ECO:0007669"/>
    <property type="project" value="TreeGrafter"/>
</dbReference>
<dbReference type="InterPro" id="IPR036390">
    <property type="entry name" value="WH_DNA-bd_sf"/>
</dbReference>
<feature type="compositionally biased region" description="Basic and acidic residues" evidence="4">
    <location>
        <begin position="213"/>
        <end position="227"/>
    </location>
</feature>
<feature type="region of interest" description="Disordered" evidence="4">
    <location>
        <begin position="173"/>
        <end position="193"/>
    </location>
</feature>
<name>A0A8I2YQL2_9AGAM</name>
<dbReference type="OrthoDB" id="428974at2759"/>
<evidence type="ECO:0000256" key="1">
    <source>
        <dbReference type="ARBA" id="ARBA00010014"/>
    </source>
</evidence>
<protein>
    <recommendedName>
        <fullName evidence="7">Ribosomal protein S19</fullName>
    </recommendedName>
</protein>
<dbReference type="InterPro" id="IPR001266">
    <property type="entry name" value="Ribosomal_eS19"/>
</dbReference>
<comment type="similarity">
    <text evidence="1">Belongs to the eukaryotic ribosomal protein eS19 family.</text>
</comment>